<evidence type="ECO:0000256" key="1">
    <source>
        <dbReference type="SAM" id="MobiDB-lite"/>
    </source>
</evidence>
<dbReference type="PANTHER" id="PTHR43265:SF1">
    <property type="entry name" value="ESTERASE ESTD"/>
    <property type="match status" value="1"/>
</dbReference>
<feature type="region of interest" description="Disordered" evidence="1">
    <location>
        <begin position="257"/>
        <end position="276"/>
    </location>
</feature>
<evidence type="ECO:0000313" key="4">
    <source>
        <dbReference type="Proteomes" id="UP000031838"/>
    </source>
</evidence>
<dbReference type="Pfam" id="PF12146">
    <property type="entry name" value="Hydrolase_4"/>
    <property type="match status" value="1"/>
</dbReference>
<dbReference type="HOGENOM" id="CLU_029181_0_0_4"/>
<keyword evidence="4" id="KW-1185">Reference proteome</keyword>
<dbReference type="InterPro" id="IPR053145">
    <property type="entry name" value="AB_hydrolase_Est10"/>
</dbReference>
<dbReference type="RefSeq" id="WP_042628334.1">
    <property type="nucleotide sequence ID" value="NZ_CP002581.1"/>
</dbReference>
<dbReference type="Gene3D" id="3.40.50.1820">
    <property type="entry name" value="alpha/beta hydrolase"/>
    <property type="match status" value="2"/>
</dbReference>
<dbReference type="AlphaFoldDB" id="A0A0B6RXA8"/>
<dbReference type="PANTHER" id="PTHR43265">
    <property type="entry name" value="ESTERASE ESTD"/>
    <property type="match status" value="1"/>
</dbReference>
<accession>A0A0B6RXA8</accession>
<reference evidence="4" key="1">
    <citation type="submission" date="2011-03" db="EMBL/GenBank/DDBJ databases">
        <authorList>
            <person name="Voget S."/>
            <person name="Streit W.R."/>
            <person name="Jaeger K.E."/>
            <person name="Daniel R."/>
        </authorList>
    </citation>
    <scope>NUCLEOTIDE SEQUENCE [LARGE SCALE GENOMIC DNA]</scope>
    <source>
        <strain evidence="4">PG1</strain>
    </source>
</reference>
<sequence>MKPVVFNGHAGWLHAADGDCGVVLCNPLGHEAIWLHQAMRQFADALASRGLPVLRFDYLGTGDSTDTGAWVRPGDWVAEVVEAADWLKRATSIARVSLAGFRLGGTVAALAARQVEIESIAMFAPVASGRLFLREMNLLHQTWQRKAGLGNGEAGAPRDVREIFGHRFSAPGFDRLGELDLCAEPASTASRVLIAHGGQHDGSEALAAHFASRGVPVESIDFPNYAEALRPPWLTESPLAMLNEAADWLSGTVRPGAAASSRTARDGVHPGLPVQGAVERPVKAGEGRLAGILCEPVRQGDSSAPVLLIANTAATHHVGDGRFGVELARQTALHGYLSLRVDADGIGDSDGEAPLSVPGRITYDSMTTDLSCWVDWLAARGHQQIVIFGICAGAYTAMMTARDHPAVRGLMLVNPASFLLPENCTVQQAARLVRGSPRTNLRSMVRIAKWHQVLRGEVSLAPVARTLWRHGTVRVQRLLAACSRQRLFNSSASCQVQRMFRRMDAAGTRVRLLFSPRDHALDEFYMHFGIGRHRLERFERLDARVLGEMDHEVLDRRARDSVSAECFALLHELSLAARTAPASPVAPGAQAEFTLI</sequence>
<dbReference type="SUPFAM" id="SSF53474">
    <property type="entry name" value="alpha/beta-Hydrolases"/>
    <property type="match status" value="2"/>
</dbReference>
<name>A0A0B6RXA8_BURPL</name>
<gene>
    <name evidence="3" type="ORF">BGL_2c19260</name>
</gene>
<reference evidence="3 4" key="2">
    <citation type="journal article" date="2016" name="Appl. Microbiol. Biotechnol.">
        <title>Mutations improving production and secretion of extracellular lipase by Burkholderia glumae PG1.</title>
        <authorList>
            <person name="Knapp A."/>
            <person name="Voget S."/>
            <person name="Gao R."/>
            <person name="Zaburannyi N."/>
            <person name="Krysciak D."/>
            <person name="Breuer M."/>
            <person name="Hauer B."/>
            <person name="Streit W.R."/>
            <person name="Muller R."/>
            <person name="Daniel R."/>
            <person name="Jaeger K.E."/>
        </authorList>
    </citation>
    <scope>NUCLEOTIDE SEQUENCE [LARGE SCALE GENOMIC DNA]</scope>
    <source>
        <strain evidence="3 4">PG1</strain>
    </source>
</reference>
<dbReference type="Proteomes" id="UP000031838">
    <property type="component" value="Chromosome 2"/>
</dbReference>
<dbReference type="InterPro" id="IPR029058">
    <property type="entry name" value="AB_hydrolase_fold"/>
</dbReference>
<feature type="domain" description="Serine aminopeptidase S33" evidence="2">
    <location>
        <begin position="326"/>
        <end position="432"/>
    </location>
</feature>
<dbReference type="InterPro" id="IPR022742">
    <property type="entry name" value="Hydrolase_4"/>
</dbReference>
<organism evidence="3 4">
    <name type="scientific">Burkholderia plantarii</name>
    <dbReference type="NCBI Taxonomy" id="41899"/>
    <lineage>
        <taxon>Bacteria</taxon>
        <taxon>Pseudomonadati</taxon>
        <taxon>Pseudomonadota</taxon>
        <taxon>Betaproteobacteria</taxon>
        <taxon>Burkholderiales</taxon>
        <taxon>Burkholderiaceae</taxon>
        <taxon>Burkholderia</taxon>
    </lineage>
</organism>
<dbReference type="EMBL" id="CP002581">
    <property type="protein sequence ID" value="AJK49992.1"/>
    <property type="molecule type" value="Genomic_DNA"/>
</dbReference>
<evidence type="ECO:0000313" key="3">
    <source>
        <dbReference type="EMBL" id="AJK49992.1"/>
    </source>
</evidence>
<proteinExistence type="predicted"/>
<protein>
    <recommendedName>
        <fullName evidence="2">Serine aminopeptidase S33 domain-containing protein</fullName>
    </recommendedName>
</protein>
<dbReference type="GO" id="GO:0052689">
    <property type="term" value="F:carboxylic ester hydrolase activity"/>
    <property type="evidence" value="ECO:0007669"/>
    <property type="project" value="TreeGrafter"/>
</dbReference>
<evidence type="ECO:0000259" key="2">
    <source>
        <dbReference type="Pfam" id="PF12146"/>
    </source>
</evidence>
<dbReference type="KEGG" id="bgp:BGL_2c19260"/>